<gene>
    <name evidence="1" type="ORF">WN944_013349</name>
</gene>
<reference evidence="1 2" key="1">
    <citation type="submission" date="2024-05" db="EMBL/GenBank/DDBJ databases">
        <title>Haplotype-resolved chromosome-level genome assembly of Huyou (Citrus changshanensis).</title>
        <authorList>
            <person name="Miao C."/>
            <person name="Chen W."/>
            <person name="Wu Y."/>
            <person name="Wang L."/>
            <person name="Zhao S."/>
            <person name="Grierson D."/>
            <person name="Xu C."/>
            <person name="Chen K."/>
        </authorList>
    </citation>
    <scope>NUCLEOTIDE SEQUENCE [LARGE SCALE GENOMIC DNA]</scope>
    <source>
        <strain evidence="1">01-14</strain>
        <tissue evidence="1">Leaf</tissue>
    </source>
</reference>
<protein>
    <submittedName>
        <fullName evidence="1">Uncharacterized protein</fullName>
    </submittedName>
</protein>
<dbReference type="EMBL" id="JBCGBO010000005">
    <property type="protein sequence ID" value="KAK9198166.1"/>
    <property type="molecule type" value="Genomic_DNA"/>
</dbReference>
<comment type="caution">
    <text evidence="1">The sequence shown here is derived from an EMBL/GenBank/DDBJ whole genome shotgun (WGS) entry which is preliminary data.</text>
</comment>
<evidence type="ECO:0000313" key="2">
    <source>
        <dbReference type="Proteomes" id="UP001428341"/>
    </source>
</evidence>
<proteinExistence type="predicted"/>
<sequence>MERIELVLQEQKQEVIREKYNIPKVVELRIPKRGEKLINPLVGTGVYKRYGQELVYLRPHYRNFRNVSSSRITQENMRAVLWGDQPKVSAQVRSNVRGAPLSRRPYTDLLSLESFQASGLVALHEAS</sequence>
<dbReference type="Proteomes" id="UP001428341">
    <property type="component" value="Unassembled WGS sequence"/>
</dbReference>
<accession>A0AAP0M3P2</accession>
<name>A0AAP0M3P2_9ROSI</name>
<organism evidence="1 2">
    <name type="scientific">Citrus x changshan-huyou</name>
    <dbReference type="NCBI Taxonomy" id="2935761"/>
    <lineage>
        <taxon>Eukaryota</taxon>
        <taxon>Viridiplantae</taxon>
        <taxon>Streptophyta</taxon>
        <taxon>Embryophyta</taxon>
        <taxon>Tracheophyta</taxon>
        <taxon>Spermatophyta</taxon>
        <taxon>Magnoliopsida</taxon>
        <taxon>eudicotyledons</taxon>
        <taxon>Gunneridae</taxon>
        <taxon>Pentapetalae</taxon>
        <taxon>rosids</taxon>
        <taxon>malvids</taxon>
        <taxon>Sapindales</taxon>
        <taxon>Rutaceae</taxon>
        <taxon>Aurantioideae</taxon>
        <taxon>Citrus</taxon>
    </lineage>
</organism>
<keyword evidence="2" id="KW-1185">Reference proteome</keyword>
<dbReference type="AlphaFoldDB" id="A0AAP0M3P2"/>
<evidence type="ECO:0000313" key="1">
    <source>
        <dbReference type="EMBL" id="KAK9198166.1"/>
    </source>
</evidence>